<evidence type="ECO:0000256" key="1">
    <source>
        <dbReference type="SAM" id="Phobius"/>
    </source>
</evidence>
<evidence type="ECO:0000313" key="2">
    <source>
        <dbReference type="EMBL" id="WXB14523.1"/>
    </source>
</evidence>
<keyword evidence="1" id="KW-1133">Transmembrane helix</keyword>
<organism evidence="2 3">
    <name type="scientific">Pendulispora albinea</name>
    <dbReference type="NCBI Taxonomy" id="2741071"/>
    <lineage>
        <taxon>Bacteria</taxon>
        <taxon>Pseudomonadati</taxon>
        <taxon>Myxococcota</taxon>
        <taxon>Myxococcia</taxon>
        <taxon>Myxococcales</taxon>
        <taxon>Sorangiineae</taxon>
        <taxon>Pendulisporaceae</taxon>
        <taxon>Pendulispora</taxon>
    </lineage>
</organism>
<dbReference type="InterPro" id="IPR003425">
    <property type="entry name" value="CCB3/YggT"/>
</dbReference>
<protein>
    <submittedName>
        <fullName evidence="2">YggT family protein</fullName>
    </submittedName>
</protein>
<feature type="transmembrane region" description="Helical" evidence="1">
    <location>
        <begin position="9"/>
        <end position="27"/>
    </location>
</feature>
<evidence type="ECO:0000313" key="3">
    <source>
        <dbReference type="Proteomes" id="UP001370348"/>
    </source>
</evidence>
<keyword evidence="1" id="KW-0472">Membrane</keyword>
<sequence>MIWVRLIQLINLAFFCVYTLLFIRFGLEYIRANEQVGFVRFIKQYTEPLYRPFRGLLPVMSDPGGHPLVVSILAAMAAVAIVHLILRSLLRAISRPALIED</sequence>
<gene>
    <name evidence="2" type="ORF">LZC94_42700</name>
</gene>
<keyword evidence="3" id="KW-1185">Reference proteome</keyword>
<feature type="transmembrane region" description="Helical" evidence="1">
    <location>
        <begin position="68"/>
        <end position="86"/>
    </location>
</feature>
<accession>A0ABZ2LUG4</accession>
<dbReference type="Pfam" id="PF02325">
    <property type="entry name" value="CCB3_YggT"/>
    <property type="match status" value="1"/>
</dbReference>
<name>A0ABZ2LUG4_9BACT</name>
<keyword evidence="1" id="KW-0812">Transmembrane</keyword>
<dbReference type="RefSeq" id="WP_394824145.1">
    <property type="nucleotide sequence ID" value="NZ_CP089984.1"/>
</dbReference>
<dbReference type="Proteomes" id="UP001370348">
    <property type="component" value="Chromosome"/>
</dbReference>
<dbReference type="EMBL" id="CP089984">
    <property type="protein sequence ID" value="WXB14523.1"/>
    <property type="molecule type" value="Genomic_DNA"/>
</dbReference>
<proteinExistence type="predicted"/>
<reference evidence="2 3" key="1">
    <citation type="submission" date="2021-12" db="EMBL/GenBank/DDBJ databases">
        <title>Discovery of the Pendulisporaceae a myxobacterial family with distinct sporulation behavior and unique specialized metabolism.</title>
        <authorList>
            <person name="Garcia R."/>
            <person name="Popoff A."/>
            <person name="Bader C.D."/>
            <person name="Loehr J."/>
            <person name="Walesch S."/>
            <person name="Walt C."/>
            <person name="Boldt J."/>
            <person name="Bunk B."/>
            <person name="Haeckl F.J.F.P.J."/>
            <person name="Gunesch A.P."/>
            <person name="Birkelbach J."/>
            <person name="Nuebel U."/>
            <person name="Pietschmann T."/>
            <person name="Bach T."/>
            <person name="Mueller R."/>
        </authorList>
    </citation>
    <scope>NUCLEOTIDE SEQUENCE [LARGE SCALE GENOMIC DNA]</scope>
    <source>
        <strain evidence="2 3">MSr11954</strain>
    </source>
</reference>